<protein>
    <submittedName>
        <fullName evidence="2">Cellulose-binding protein</fullName>
    </submittedName>
</protein>
<keyword evidence="1" id="KW-0732">Signal</keyword>
<evidence type="ECO:0000313" key="3">
    <source>
        <dbReference type="Proteomes" id="UP000273982"/>
    </source>
</evidence>
<dbReference type="KEGG" id="mros:EHO51_10005"/>
<evidence type="ECO:0000256" key="1">
    <source>
        <dbReference type="SAM" id="SignalP"/>
    </source>
</evidence>
<feature type="chain" id="PRO_5018069414" evidence="1">
    <location>
        <begin position="25"/>
        <end position="109"/>
    </location>
</feature>
<dbReference type="RefSeq" id="WP_124738766.1">
    <property type="nucleotide sequence ID" value="NZ_CP034086.1"/>
</dbReference>
<dbReference type="Proteomes" id="UP000273982">
    <property type="component" value="Chromosome"/>
</dbReference>
<accession>A0A3G8M8A8</accession>
<evidence type="ECO:0000313" key="2">
    <source>
        <dbReference type="EMBL" id="AZG77038.1"/>
    </source>
</evidence>
<organism evidence="2 3">
    <name type="scientific">Methylocystis rosea</name>
    <dbReference type="NCBI Taxonomy" id="173366"/>
    <lineage>
        <taxon>Bacteria</taxon>
        <taxon>Pseudomonadati</taxon>
        <taxon>Pseudomonadota</taxon>
        <taxon>Alphaproteobacteria</taxon>
        <taxon>Hyphomicrobiales</taxon>
        <taxon>Methylocystaceae</taxon>
        <taxon>Methylocystis</taxon>
    </lineage>
</organism>
<name>A0A3G8M8A8_9HYPH</name>
<proteinExistence type="predicted"/>
<feature type="signal peptide" evidence="1">
    <location>
        <begin position="1"/>
        <end position="24"/>
    </location>
</feature>
<dbReference type="AlphaFoldDB" id="A0A3G8M8A8"/>
<gene>
    <name evidence="2" type="ORF">EHO51_10005</name>
</gene>
<reference evidence="2 3" key="1">
    <citation type="submission" date="2018-11" db="EMBL/GenBank/DDBJ databases">
        <title>Genome squencing of methanotrophic bacteria isolated from alkaline groundwater in Korea.</title>
        <authorList>
            <person name="Nguyen L.N."/>
        </authorList>
    </citation>
    <scope>NUCLEOTIDE SEQUENCE [LARGE SCALE GENOMIC DNA]</scope>
    <source>
        <strain evidence="2 3">GW6</strain>
    </source>
</reference>
<sequence length="109" mass="11963">MRKSLKLALGLALVCALASSDALAKSKQRAPVATGQVTATQGDDFAIPLPHNLTTGKDWLDDGAAPDAAKGNLQPNRYANDNYFLEQQDFSLQDPQRYNEIGQYFDYGW</sequence>
<dbReference type="EMBL" id="CP034086">
    <property type="protein sequence ID" value="AZG77038.1"/>
    <property type="molecule type" value="Genomic_DNA"/>
</dbReference>